<name>A0A1Y1ZUA2_9PLEO</name>
<dbReference type="OrthoDB" id="3029470at2759"/>
<gene>
    <name evidence="1" type="ORF">BCR34DRAFT_480356</name>
</gene>
<keyword evidence="2" id="KW-1185">Reference proteome</keyword>
<sequence>MNVDRCVALHNEILTIGWESRGRDTEDLGQSWFEFYGGDADEVRERLSPHLVAFLERAWEVGDDHSFFYYVAGLNPPTGFFPDPENHRFLTLYAANDIAEHPVGLKYDQQTNTAIIEMTVEDGSTTENGRQRWYPLETVLEAWRDMIRVGKIRAVGDDVEGEIHKFDPWIIVPYSEAMLQESITAFDELVGAIESRTPDAPGGPRATGLVDEDVLQESGIPAGFAYEFIQKVKRPRFKYIAPGLMVPTATSLPDQPFFVMEPEPPNGDDGEVLGIQPILLFRSHQNYSAPPNSPITGSGLPFSWPYSQVSQYLAGLYLGPVERQSNNPFEDESKLVLPFGIGSRGFARTSDGARFGENTEAPDVEPRDTFDTLYQPGYQPFGEIHGVRLVNILKSWTQMVERGDWSVDQEGIVGGMEEWKKADTEEHWEKFLVPVGW</sequence>
<accession>A0A1Y1ZUA2</accession>
<evidence type="ECO:0000313" key="1">
    <source>
        <dbReference type="EMBL" id="ORY13821.1"/>
    </source>
</evidence>
<dbReference type="STRING" id="1231657.A0A1Y1ZUA2"/>
<dbReference type="Proteomes" id="UP000193144">
    <property type="component" value="Unassembled WGS sequence"/>
</dbReference>
<reference evidence="1 2" key="1">
    <citation type="submission" date="2016-07" db="EMBL/GenBank/DDBJ databases">
        <title>Pervasive Adenine N6-methylation of Active Genes in Fungi.</title>
        <authorList>
            <consortium name="DOE Joint Genome Institute"/>
            <person name="Mondo S.J."/>
            <person name="Dannebaum R.O."/>
            <person name="Kuo R.C."/>
            <person name="Labutti K."/>
            <person name="Haridas S."/>
            <person name="Kuo A."/>
            <person name="Salamov A."/>
            <person name="Ahrendt S.R."/>
            <person name="Lipzen A."/>
            <person name="Sullivan W."/>
            <person name="Andreopoulos W.B."/>
            <person name="Clum A."/>
            <person name="Lindquist E."/>
            <person name="Daum C."/>
            <person name="Ramamoorthy G.K."/>
            <person name="Gryganskyi A."/>
            <person name="Culley D."/>
            <person name="Magnuson J.K."/>
            <person name="James T.Y."/>
            <person name="O'Malley M.A."/>
            <person name="Stajich J.E."/>
            <person name="Spatafora J.W."/>
            <person name="Visel A."/>
            <person name="Grigoriev I.V."/>
        </authorList>
    </citation>
    <scope>NUCLEOTIDE SEQUENCE [LARGE SCALE GENOMIC DNA]</scope>
    <source>
        <strain evidence="1 2">CBS 115471</strain>
    </source>
</reference>
<protein>
    <submittedName>
        <fullName evidence="1">Uncharacterized protein</fullName>
    </submittedName>
</protein>
<dbReference type="EMBL" id="MCFA01000038">
    <property type="protein sequence ID" value="ORY13821.1"/>
    <property type="molecule type" value="Genomic_DNA"/>
</dbReference>
<dbReference type="AlphaFoldDB" id="A0A1Y1ZUA2"/>
<proteinExistence type="predicted"/>
<evidence type="ECO:0000313" key="2">
    <source>
        <dbReference type="Proteomes" id="UP000193144"/>
    </source>
</evidence>
<organism evidence="1 2">
    <name type="scientific">Clohesyomyces aquaticus</name>
    <dbReference type="NCBI Taxonomy" id="1231657"/>
    <lineage>
        <taxon>Eukaryota</taxon>
        <taxon>Fungi</taxon>
        <taxon>Dikarya</taxon>
        <taxon>Ascomycota</taxon>
        <taxon>Pezizomycotina</taxon>
        <taxon>Dothideomycetes</taxon>
        <taxon>Pleosporomycetidae</taxon>
        <taxon>Pleosporales</taxon>
        <taxon>Lindgomycetaceae</taxon>
        <taxon>Clohesyomyces</taxon>
    </lineage>
</organism>
<comment type="caution">
    <text evidence="1">The sequence shown here is derived from an EMBL/GenBank/DDBJ whole genome shotgun (WGS) entry which is preliminary data.</text>
</comment>